<feature type="compositionally biased region" description="Polar residues" evidence="1">
    <location>
        <begin position="635"/>
        <end position="652"/>
    </location>
</feature>
<gene>
    <name evidence="2" type="ORF">CkaCkLH20_00234</name>
</gene>
<dbReference type="RefSeq" id="XP_038751659.1">
    <property type="nucleotide sequence ID" value="XM_038882954.1"/>
</dbReference>
<feature type="compositionally biased region" description="Polar residues" evidence="1">
    <location>
        <begin position="807"/>
        <end position="819"/>
    </location>
</feature>
<sequence length="976" mass="104145">MTQSKADKINEVQQNLPLPEQPPVASDWQSADARNVNVGSGGDAERKIGTETAATSGLREPASKAAEDLSSVGRQGVEGLNGPPKDAAARTTSLLDNHLTVANMGAWGDANERRADRMPKLRVQVADSQSQAQAIDQQAIVKEAMMSDLGLARVEDLPLDNTHHERHIPQRARRAPVIHETSEALNGYLAMAKDGLDDDEAMGVRGLNDLGGPCVYRPSAGPARDFTETRRPNQEMFRSMKVSSNGILLPPGAEIRVFQPTNANPQGEVHVIHPMRGPSRAAAPQAAIAPVVQATQASVKTEENSSQKSSKALPPHLMRKRTTEISSPAGPAPKVQKIQTESPAPIKAQETQTSGNDAASGMTDGPSKDSVNQTQPVVAKLIVSEDQATHDCRRWSAACSAAIGGQWKDAIVELKLENENHPDGQALFVIIFQEVPFKRHSHNLKGHKLAFHKGIQCIVTFGSSGSTIRYNLKFGSEDDAKNFLSMAEMLQQVIEYVQNVSSICGEASKIASKSEASSAPISQEAASSSSEGVAQEMAAAGPKAVTQETDLIIPEVEVSQTLDKMTGMEDAFGKLSLDKVKVSSMYNTDRSDTTTRLQYTAQELFDQRGSAEAPPGIRDVQIPLRQELNVRMPSRPQQGQQRAATPSPQVTRNTTTFLQDWIAGGSASQAKTESSQRVASKKDVSTDLDTSLTSNLIDIEAEGEAETAPAQTMSSDDTIKGTAIVKTEVEESSRDGTTVVGESFVSWETAKSEHTAESAVVVDKLAPASYYQEKTAQATDTSAQNTPVAIPASASNQAPIDRKASVSDATDQSAQTTPAVSAAMGPNPLFAPSAQHFQAPSVLGMPPALVSPQMSHPMGAQPMAYHPQMLQMLPGWQHLPPPPPGKVHAVSVTWHVSSEESPAGEQPSMYNTTTQVNTHGHGPAFSPAAQPFQPCQKNQASSTGPRIRRGLESSMFATGWSGAKYAGSFTGGTNFQ</sequence>
<evidence type="ECO:0000313" key="3">
    <source>
        <dbReference type="Proteomes" id="UP000781932"/>
    </source>
</evidence>
<organism evidence="2 3">
    <name type="scientific">Colletotrichum karsti</name>
    <dbReference type="NCBI Taxonomy" id="1095194"/>
    <lineage>
        <taxon>Eukaryota</taxon>
        <taxon>Fungi</taxon>
        <taxon>Dikarya</taxon>
        <taxon>Ascomycota</taxon>
        <taxon>Pezizomycotina</taxon>
        <taxon>Sordariomycetes</taxon>
        <taxon>Hypocreomycetidae</taxon>
        <taxon>Glomerellales</taxon>
        <taxon>Glomerellaceae</taxon>
        <taxon>Colletotrichum</taxon>
        <taxon>Colletotrichum boninense species complex</taxon>
    </lineage>
</organism>
<dbReference type="OrthoDB" id="4829625at2759"/>
<feature type="compositionally biased region" description="Basic and acidic residues" evidence="1">
    <location>
        <begin position="1"/>
        <end position="10"/>
    </location>
</feature>
<feature type="region of interest" description="Disordered" evidence="1">
    <location>
        <begin position="920"/>
        <end position="948"/>
    </location>
</feature>
<accession>A0A9P6IG57</accession>
<feature type="region of interest" description="Disordered" evidence="1">
    <location>
        <begin position="514"/>
        <end position="546"/>
    </location>
</feature>
<feature type="region of interest" description="Disordered" evidence="1">
    <location>
        <begin position="632"/>
        <end position="652"/>
    </location>
</feature>
<dbReference type="AlphaFoldDB" id="A0A9P6IG57"/>
<proteinExistence type="predicted"/>
<dbReference type="Proteomes" id="UP000781932">
    <property type="component" value="Unassembled WGS sequence"/>
</dbReference>
<evidence type="ECO:0000256" key="1">
    <source>
        <dbReference type="SAM" id="MobiDB-lite"/>
    </source>
</evidence>
<evidence type="ECO:0000313" key="2">
    <source>
        <dbReference type="EMBL" id="KAF9882198.1"/>
    </source>
</evidence>
<feature type="region of interest" description="Disordered" evidence="1">
    <location>
        <begin position="293"/>
        <end position="372"/>
    </location>
</feature>
<feature type="compositionally biased region" description="Polar residues" evidence="1">
    <location>
        <begin position="935"/>
        <end position="944"/>
    </location>
</feature>
<feature type="compositionally biased region" description="Low complexity" evidence="1">
    <location>
        <begin position="923"/>
        <end position="934"/>
    </location>
</feature>
<feature type="region of interest" description="Disordered" evidence="1">
    <location>
        <begin position="1"/>
        <end position="88"/>
    </location>
</feature>
<dbReference type="EMBL" id="JAATWM020000001">
    <property type="protein sequence ID" value="KAF9882198.1"/>
    <property type="molecule type" value="Genomic_DNA"/>
</dbReference>
<reference evidence="2" key="2">
    <citation type="submission" date="2020-11" db="EMBL/GenBank/DDBJ databases">
        <title>Whole genome sequencing of Colletotrichum sp.</title>
        <authorList>
            <person name="Li H."/>
        </authorList>
    </citation>
    <scope>NUCLEOTIDE SEQUENCE</scope>
    <source>
        <strain evidence="2">CkLH20</strain>
    </source>
</reference>
<comment type="caution">
    <text evidence="2">The sequence shown here is derived from an EMBL/GenBank/DDBJ whole genome shotgun (WGS) entry which is preliminary data.</text>
</comment>
<reference evidence="2" key="1">
    <citation type="submission" date="2020-03" db="EMBL/GenBank/DDBJ databases">
        <authorList>
            <person name="He L."/>
        </authorList>
    </citation>
    <scope>NUCLEOTIDE SEQUENCE</scope>
    <source>
        <strain evidence="2">CkLH20</strain>
    </source>
</reference>
<dbReference type="GeneID" id="62156028"/>
<protein>
    <submittedName>
        <fullName evidence="2">Uncharacterized protein</fullName>
    </submittedName>
</protein>
<name>A0A9P6IG57_9PEZI</name>
<feature type="region of interest" description="Disordered" evidence="1">
    <location>
        <begin position="791"/>
        <end position="827"/>
    </location>
</feature>
<keyword evidence="3" id="KW-1185">Reference proteome</keyword>